<dbReference type="SMART" id="SM00322">
    <property type="entry name" value="KH"/>
    <property type="match status" value="1"/>
</dbReference>
<dbReference type="GO" id="GO:0006412">
    <property type="term" value="P:translation"/>
    <property type="evidence" value="ECO:0007669"/>
    <property type="project" value="UniProtKB-UniRule"/>
</dbReference>
<dbReference type="GO" id="GO:0019843">
    <property type="term" value="F:rRNA binding"/>
    <property type="evidence" value="ECO:0007669"/>
    <property type="project" value="UniProtKB-UniRule"/>
</dbReference>
<dbReference type="InterPro" id="IPR004087">
    <property type="entry name" value="KH_dom"/>
</dbReference>
<gene>
    <name evidence="8 12" type="primary">rpsC</name>
    <name evidence="12" type="ORF">J0M35_03935</name>
</gene>
<comment type="subunit">
    <text evidence="8">Part of the 30S ribosomal subunit. Forms a tight complex with proteins S10 and S14.</text>
</comment>
<dbReference type="GO" id="GO:0022627">
    <property type="term" value="C:cytosolic small ribosomal subunit"/>
    <property type="evidence" value="ECO:0007669"/>
    <property type="project" value="TreeGrafter"/>
</dbReference>
<reference evidence="12" key="1">
    <citation type="submission" date="2021-02" db="EMBL/GenBank/DDBJ databases">
        <title>Genome-Resolved Metagenomics of a Microbial Community Performing Photosynthetic Biological Nutrient Removal.</title>
        <authorList>
            <person name="Mcdaniel E.A."/>
        </authorList>
    </citation>
    <scope>NUCLEOTIDE SEQUENCE</scope>
    <source>
        <strain evidence="12">UWPOB_OBS1</strain>
    </source>
</reference>
<keyword evidence="4 8" id="KW-0689">Ribosomal protein</keyword>
<comment type="caution">
    <text evidence="12">The sequence shown here is derived from an EMBL/GenBank/DDBJ whole genome shotgun (WGS) entry which is preliminary data.</text>
</comment>
<evidence type="ECO:0000256" key="5">
    <source>
        <dbReference type="ARBA" id="ARBA00023274"/>
    </source>
</evidence>
<dbReference type="HAMAP" id="MF_01309_B">
    <property type="entry name" value="Ribosomal_uS3_B"/>
    <property type="match status" value="1"/>
</dbReference>
<dbReference type="Pfam" id="PF07650">
    <property type="entry name" value="KH_2"/>
    <property type="match status" value="1"/>
</dbReference>
<keyword evidence="3 8" id="KW-0694">RNA-binding</keyword>
<dbReference type="NCBIfam" id="TIGR01009">
    <property type="entry name" value="rpsC_bact"/>
    <property type="match status" value="1"/>
</dbReference>
<dbReference type="PANTHER" id="PTHR11760:SF19">
    <property type="entry name" value="SMALL RIBOSOMAL SUBUNIT PROTEIN US3C"/>
    <property type="match status" value="1"/>
</dbReference>
<evidence type="ECO:0000256" key="1">
    <source>
        <dbReference type="ARBA" id="ARBA00010761"/>
    </source>
</evidence>
<keyword evidence="5 8" id="KW-0687">Ribonucleoprotein</keyword>
<dbReference type="CDD" id="cd02412">
    <property type="entry name" value="KH-II_30S_S3"/>
    <property type="match status" value="1"/>
</dbReference>
<dbReference type="InterPro" id="IPR018280">
    <property type="entry name" value="Ribosomal_uS3_CS"/>
</dbReference>
<dbReference type="GO" id="GO:0003729">
    <property type="term" value="F:mRNA binding"/>
    <property type="evidence" value="ECO:0007669"/>
    <property type="project" value="UniProtKB-UniRule"/>
</dbReference>
<evidence type="ECO:0000256" key="9">
    <source>
        <dbReference type="RuleBase" id="RU003624"/>
    </source>
</evidence>
<dbReference type="InterPro" id="IPR005704">
    <property type="entry name" value="Ribosomal_uS3_bac-typ"/>
</dbReference>
<sequence>MGQKVNPVGFRVGIHRGWSSNWFVNKKDVAPLIEEDHRIRTFLKKELTGAGVSKVDISRKADQIQIEIFTARPGVVVGKGGAGIETLSAKIRGMINRPGLDVKISILEVNRVDLEAKLVAESIAQQLEKRVAFRRAMKQAMQRCMRAGAVGVKIMVAGRLGGAEIARTEWAKEGRIPLQTLRADIDYATAEATTLMGIIGVKVWVFRGELEPGQWSPPNIKSQSERSQEGSREARGPVKSGRRSRKAG</sequence>
<proteinExistence type="inferred from homology"/>
<dbReference type="SUPFAM" id="SSF54814">
    <property type="entry name" value="Prokaryotic type KH domain (KH-domain type II)"/>
    <property type="match status" value="1"/>
</dbReference>
<dbReference type="InterPro" id="IPR004044">
    <property type="entry name" value="KH_dom_type_2"/>
</dbReference>
<dbReference type="InterPro" id="IPR015946">
    <property type="entry name" value="KH_dom-like_a/b"/>
</dbReference>
<comment type="similarity">
    <text evidence="1 8 9">Belongs to the universal ribosomal protein uS3 family.</text>
</comment>
<dbReference type="PROSITE" id="PS00548">
    <property type="entry name" value="RIBOSOMAL_S3"/>
    <property type="match status" value="1"/>
</dbReference>
<dbReference type="SUPFAM" id="SSF54821">
    <property type="entry name" value="Ribosomal protein S3 C-terminal domain"/>
    <property type="match status" value="1"/>
</dbReference>
<organism evidence="12 13">
    <name type="scientific">Candidatus Obscuribacter phosphatis</name>
    <dbReference type="NCBI Taxonomy" id="1906157"/>
    <lineage>
        <taxon>Bacteria</taxon>
        <taxon>Bacillati</taxon>
        <taxon>Candidatus Melainabacteria</taxon>
        <taxon>Candidatus Obscuribacterales</taxon>
        <taxon>Candidatus Obscuribacteraceae</taxon>
        <taxon>Candidatus Obscuribacter</taxon>
    </lineage>
</organism>
<dbReference type="Gene3D" id="3.30.300.20">
    <property type="match status" value="1"/>
</dbReference>
<feature type="domain" description="KH type-2" evidence="11">
    <location>
        <begin position="39"/>
        <end position="110"/>
    </location>
</feature>
<evidence type="ECO:0000313" key="12">
    <source>
        <dbReference type="EMBL" id="MBN8659490.1"/>
    </source>
</evidence>
<dbReference type="EMBL" id="JAFLCK010000003">
    <property type="protein sequence ID" value="MBN8659490.1"/>
    <property type="molecule type" value="Genomic_DNA"/>
</dbReference>
<dbReference type="InterPro" id="IPR009019">
    <property type="entry name" value="KH_sf_prok-type"/>
</dbReference>
<evidence type="ECO:0000256" key="2">
    <source>
        <dbReference type="ARBA" id="ARBA00022730"/>
    </source>
</evidence>
<protein>
    <recommendedName>
        <fullName evidence="7 8">Small ribosomal subunit protein uS3</fullName>
    </recommendedName>
</protein>
<dbReference type="PROSITE" id="PS50823">
    <property type="entry name" value="KH_TYPE_2"/>
    <property type="match status" value="1"/>
</dbReference>
<dbReference type="AlphaFoldDB" id="A0A8J7PGC8"/>
<feature type="region of interest" description="Disordered" evidence="10">
    <location>
        <begin position="212"/>
        <end position="248"/>
    </location>
</feature>
<dbReference type="InterPro" id="IPR001351">
    <property type="entry name" value="Ribosomal_uS3_C"/>
</dbReference>
<dbReference type="PANTHER" id="PTHR11760">
    <property type="entry name" value="30S/40S RIBOSOMAL PROTEIN S3"/>
    <property type="match status" value="1"/>
</dbReference>
<dbReference type="InterPro" id="IPR057258">
    <property type="entry name" value="Ribosomal_uS3"/>
</dbReference>
<feature type="compositionally biased region" description="Basic and acidic residues" evidence="10">
    <location>
        <begin position="223"/>
        <end position="236"/>
    </location>
</feature>
<evidence type="ECO:0000313" key="13">
    <source>
        <dbReference type="Proteomes" id="UP000664277"/>
    </source>
</evidence>
<evidence type="ECO:0000256" key="8">
    <source>
        <dbReference type="HAMAP-Rule" id="MF_01309"/>
    </source>
</evidence>
<evidence type="ECO:0000256" key="10">
    <source>
        <dbReference type="SAM" id="MobiDB-lite"/>
    </source>
</evidence>
<evidence type="ECO:0000259" key="11">
    <source>
        <dbReference type="PROSITE" id="PS50823"/>
    </source>
</evidence>
<dbReference type="GO" id="GO:0003735">
    <property type="term" value="F:structural constituent of ribosome"/>
    <property type="evidence" value="ECO:0007669"/>
    <property type="project" value="InterPro"/>
</dbReference>
<evidence type="ECO:0000256" key="6">
    <source>
        <dbReference type="ARBA" id="ARBA00024998"/>
    </source>
</evidence>
<evidence type="ECO:0000256" key="7">
    <source>
        <dbReference type="ARBA" id="ARBA00035257"/>
    </source>
</evidence>
<dbReference type="Proteomes" id="UP000664277">
    <property type="component" value="Unassembled WGS sequence"/>
</dbReference>
<accession>A0A8J7PGC8</accession>
<dbReference type="Pfam" id="PF00189">
    <property type="entry name" value="Ribosomal_S3_C"/>
    <property type="match status" value="1"/>
</dbReference>
<evidence type="ECO:0000256" key="4">
    <source>
        <dbReference type="ARBA" id="ARBA00022980"/>
    </source>
</evidence>
<name>A0A8J7PGC8_9BACT</name>
<evidence type="ECO:0000256" key="3">
    <source>
        <dbReference type="ARBA" id="ARBA00022884"/>
    </source>
</evidence>
<keyword evidence="2 8" id="KW-0699">rRNA-binding</keyword>
<dbReference type="Gene3D" id="3.30.1140.32">
    <property type="entry name" value="Ribosomal protein S3, C-terminal domain"/>
    <property type="match status" value="1"/>
</dbReference>
<dbReference type="FunFam" id="3.30.300.20:FF:000001">
    <property type="entry name" value="30S ribosomal protein S3"/>
    <property type="match status" value="1"/>
</dbReference>
<dbReference type="InterPro" id="IPR036419">
    <property type="entry name" value="Ribosomal_S3_C_sf"/>
</dbReference>
<comment type="function">
    <text evidence="6 8">Binds the lower part of the 30S subunit head. Binds mRNA in the 70S ribosome, positioning it for translation.</text>
</comment>